<dbReference type="PANTHER" id="PTHR10339:SF25">
    <property type="entry name" value="SECRETED EXOENZYME S"/>
    <property type="match status" value="1"/>
</dbReference>
<dbReference type="GO" id="GO:0003950">
    <property type="term" value="F:NAD+ poly-ADP-ribosyltransferase activity"/>
    <property type="evidence" value="ECO:0007669"/>
    <property type="project" value="TreeGrafter"/>
</dbReference>
<evidence type="ECO:0000256" key="5">
    <source>
        <dbReference type="ARBA" id="ARBA00022676"/>
    </source>
</evidence>
<dbReference type="Proteomes" id="UP000663829">
    <property type="component" value="Unassembled WGS sequence"/>
</dbReference>
<evidence type="ECO:0000256" key="11">
    <source>
        <dbReference type="RuleBase" id="RU361228"/>
    </source>
</evidence>
<evidence type="ECO:0000256" key="2">
    <source>
        <dbReference type="ARBA" id="ARBA00009558"/>
    </source>
</evidence>
<proteinExistence type="inferred from homology"/>
<keyword evidence="5 11" id="KW-0328">Glycosyltransferase</keyword>
<dbReference type="SUPFAM" id="SSF56399">
    <property type="entry name" value="ADP-ribosylation"/>
    <property type="match status" value="1"/>
</dbReference>
<dbReference type="InterPro" id="IPR002110">
    <property type="entry name" value="Ankyrin_rpt"/>
</dbReference>
<comment type="caution">
    <text evidence="12">The sequence shown here is derived from an EMBL/GenBank/DDBJ whole genome shotgun (WGS) entry which is preliminary data.</text>
</comment>
<gene>
    <name evidence="12" type="ORF">GPM918_LOCUS27016</name>
    <name evidence="13" type="ORF">SRO942_LOCUS27273</name>
</gene>
<dbReference type="PROSITE" id="PS50297">
    <property type="entry name" value="ANK_REP_REGION"/>
    <property type="match status" value="1"/>
</dbReference>
<dbReference type="Gene3D" id="3.90.176.10">
    <property type="entry name" value="Toxin ADP-ribosyltransferase, Chain A, domain 1"/>
    <property type="match status" value="1"/>
</dbReference>
<evidence type="ECO:0000256" key="1">
    <source>
        <dbReference type="ARBA" id="ARBA00004613"/>
    </source>
</evidence>
<keyword evidence="4" id="KW-0800">Toxin</keyword>
<keyword evidence="10" id="KW-0040">ANK repeat</keyword>
<keyword evidence="6 11" id="KW-0808">Transferase</keyword>
<accession>A0A815BFZ3</accession>
<protein>
    <recommendedName>
        <fullName evidence="11">NAD(P)(+)--arginine ADP-ribosyltransferase</fullName>
        <ecNumber evidence="11">2.4.2.31</ecNumber>
    </recommendedName>
    <alternativeName>
        <fullName evidence="11">Mono(ADP-ribosyl)transferase</fullName>
    </alternativeName>
</protein>
<feature type="repeat" description="ANK" evidence="10">
    <location>
        <begin position="41"/>
        <end position="63"/>
    </location>
</feature>
<evidence type="ECO:0000313" key="14">
    <source>
        <dbReference type="Proteomes" id="UP000663829"/>
    </source>
</evidence>
<organism evidence="12 14">
    <name type="scientific">Didymodactylos carnosus</name>
    <dbReference type="NCBI Taxonomy" id="1234261"/>
    <lineage>
        <taxon>Eukaryota</taxon>
        <taxon>Metazoa</taxon>
        <taxon>Spiralia</taxon>
        <taxon>Gnathifera</taxon>
        <taxon>Rotifera</taxon>
        <taxon>Eurotatoria</taxon>
        <taxon>Bdelloidea</taxon>
        <taxon>Philodinida</taxon>
        <taxon>Philodinidae</taxon>
        <taxon>Didymodactylos</taxon>
    </lineage>
</organism>
<dbReference type="InterPro" id="IPR050999">
    <property type="entry name" value="ADP-ribosyltransferase_ARG"/>
</dbReference>
<name>A0A815BFZ3_9BILA</name>
<comment type="subcellular location">
    <subcellularLocation>
        <location evidence="1">Secreted</location>
    </subcellularLocation>
</comment>
<comment type="similarity">
    <text evidence="2 11">Belongs to the Arg-specific ADP-ribosyltransferase family.</text>
</comment>
<keyword evidence="3" id="KW-0964">Secreted</keyword>
<dbReference type="GO" id="GO:0090729">
    <property type="term" value="F:toxin activity"/>
    <property type="evidence" value="ECO:0007669"/>
    <property type="project" value="UniProtKB-KW"/>
</dbReference>
<dbReference type="Gene3D" id="1.25.40.20">
    <property type="entry name" value="Ankyrin repeat-containing domain"/>
    <property type="match status" value="1"/>
</dbReference>
<dbReference type="SUPFAM" id="SSF48403">
    <property type="entry name" value="Ankyrin repeat"/>
    <property type="match status" value="1"/>
</dbReference>
<dbReference type="PROSITE" id="PS50088">
    <property type="entry name" value="ANK_REPEAT"/>
    <property type="match status" value="1"/>
</dbReference>
<keyword evidence="11" id="KW-0521">NADP</keyword>
<dbReference type="AlphaFoldDB" id="A0A815BFZ3"/>
<evidence type="ECO:0000256" key="6">
    <source>
        <dbReference type="ARBA" id="ARBA00022679"/>
    </source>
</evidence>
<evidence type="ECO:0000256" key="7">
    <source>
        <dbReference type="ARBA" id="ARBA00022695"/>
    </source>
</evidence>
<keyword evidence="11" id="KW-0520">NAD</keyword>
<keyword evidence="8" id="KW-0843">Virulence</keyword>
<dbReference type="InterPro" id="IPR000768">
    <property type="entry name" value="ART"/>
</dbReference>
<evidence type="ECO:0000313" key="13">
    <source>
        <dbReference type="EMBL" id="CAF4056391.1"/>
    </source>
</evidence>
<sequence length="346" mass="39753">MATNSSLAQDFYLACRNGEVSKVKQYLKIMTVDQLNETESHGSTALHAASFYGHKDVVKILFEYDGICRSVRNNFKLTAYEEAKTDDVRELFLRKSGSDRFVGTTQIEWVKLDSNIEKYASGQRHWFSEERIEIDIDRQVGQICEDYLDKSLCDIDGIELIRYFYRQAEKQNSPVYILKAYTAETDYYKVLNNQLAMLNGNTPDDYQNSWSRDAIIGIMISHPALDNLSYVGVTYRGMCLTEDDLKQYKVGTRVMNKTFLSTSTDRHIVDRFSLPKDKRISAICVYDIRNNRSGLNVESISEYGSEKEVLIAPFCAFKVMNIKHSASSSKISVEITLQEYHKSLHK</sequence>
<evidence type="ECO:0000256" key="8">
    <source>
        <dbReference type="ARBA" id="ARBA00023026"/>
    </source>
</evidence>
<evidence type="ECO:0000313" key="12">
    <source>
        <dbReference type="EMBL" id="CAF1269652.1"/>
    </source>
</evidence>
<dbReference type="Pfam" id="PF01129">
    <property type="entry name" value="ART"/>
    <property type="match status" value="1"/>
</dbReference>
<keyword evidence="14" id="KW-1185">Reference proteome</keyword>
<dbReference type="PANTHER" id="PTHR10339">
    <property type="entry name" value="ADP-RIBOSYLTRANSFERASE"/>
    <property type="match status" value="1"/>
</dbReference>
<dbReference type="EMBL" id="CAJNOQ010011150">
    <property type="protein sequence ID" value="CAF1269652.1"/>
    <property type="molecule type" value="Genomic_DNA"/>
</dbReference>
<evidence type="ECO:0000256" key="10">
    <source>
        <dbReference type="PROSITE-ProRule" id="PRU00023"/>
    </source>
</evidence>
<evidence type="ECO:0000256" key="3">
    <source>
        <dbReference type="ARBA" id="ARBA00022525"/>
    </source>
</evidence>
<comment type="catalytic activity">
    <reaction evidence="9 11">
        <text>L-arginyl-[protein] + NAD(+) = N(omega)-(ADP-D-ribosyl)-L-arginyl-[protein] + nicotinamide + H(+)</text>
        <dbReference type="Rhea" id="RHEA:19149"/>
        <dbReference type="Rhea" id="RHEA-COMP:10532"/>
        <dbReference type="Rhea" id="RHEA-COMP:15087"/>
        <dbReference type="ChEBI" id="CHEBI:15378"/>
        <dbReference type="ChEBI" id="CHEBI:17154"/>
        <dbReference type="ChEBI" id="CHEBI:29965"/>
        <dbReference type="ChEBI" id="CHEBI:57540"/>
        <dbReference type="ChEBI" id="CHEBI:142554"/>
        <dbReference type="EC" id="2.4.2.31"/>
    </reaction>
</comment>
<dbReference type="GO" id="GO:0016779">
    <property type="term" value="F:nucleotidyltransferase activity"/>
    <property type="evidence" value="ECO:0007669"/>
    <property type="project" value="UniProtKB-KW"/>
</dbReference>
<evidence type="ECO:0000256" key="4">
    <source>
        <dbReference type="ARBA" id="ARBA00022656"/>
    </source>
</evidence>
<dbReference type="Pfam" id="PF12796">
    <property type="entry name" value="Ank_2"/>
    <property type="match status" value="1"/>
</dbReference>
<keyword evidence="7" id="KW-0548">Nucleotidyltransferase</keyword>
<dbReference type="EMBL" id="CAJOBC010022749">
    <property type="protein sequence ID" value="CAF4056391.1"/>
    <property type="molecule type" value="Genomic_DNA"/>
</dbReference>
<dbReference type="GO" id="GO:0106274">
    <property type="term" value="F:NAD+-protein-arginine ADP-ribosyltransferase activity"/>
    <property type="evidence" value="ECO:0007669"/>
    <property type="project" value="UniProtKB-EC"/>
</dbReference>
<dbReference type="EC" id="2.4.2.31" evidence="11"/>
<dbReference type="PROSITE" id="PS51996">
    <property type="entry name" value="TR_MART"/>
    <property type="match status" value="1"/>
</dbReference>
<dbReference type="Proteomes" id="UP000681722">
    <property type="component" value="Unassembled WGS sequence"/>
</dbReference>
<dbReference type="InterPro" id="IPR036770">
    <property type="entry name" value="Ankyrin_rpt-contain_sf"/>
</dbReference>
<evidence type="ECO:0000256" key="9">
    <source>
        <dbReference type="ARBA" id="ARBA00047597"/>
    </source>
</evidence>
<dbReference type="GO" id="GO:0005576">
    <property type="term" value="C:extracellular region"/>
    <property type="evidence" value="ECO:0007669"/>
    <property type="project" value="UniProtKB-SubCell"/>
</dbReference>
<reference evidence="12" key="1">
    <citation type="submission" date="2021-02" db="EMBL/GenBank/DDBJ databases">
        <authorList>
            <person name="Nowell W R."/>
        </authorList>
    </citation>
    <scope>NUCLEOTIDE SEQUENCE</scope>
</reference>